<dbReference type="RefSeq" id="WP_038850884.1">
    <property type="nucleotide sequence ID" value="NZ_ASGY01000230.1"/>
</dbReference>
<dbReference type="InterPro" id="IPR011701">
    <property type="entry name" value="MFS"/>
</dbReference>
<evidence type="ECO:0000313" key="10">
    <source>
        <dbReference type="Proteomes" id="UP000030060"/>
    </source>
</evidence>
<evidence type="ECO:0000256" key="1">
    <source>
        <dbReference type="ARBA" id="ARBA00004651"/>
    </source>
</evidence>
<sequence>MTRLKFIVMQWVRYFSPVAWVLASIIFINRLSAMVKLFMALYLRQVLDLPIEWVGWMLSGYGAGLLLGSLAGGILSDFFPTARLTVLLLSACSIALASLGFVIDVYLLAGLLVMGGIFDGAVRTLHQRLIMEYCEVSDRQRTQALNRVAANLGMAVAGLMGGMLAQIDFRWLFFISAIFMVVGLVWFARTILHRAVQVYASTPSSNGQQSPYKKREFRWLLVATIFLGLAFEPVYSMLGNYLADYYQFGTNVIGWQFALNALLIVALQVPISHWTEHWGVRQQILTGCVLLACGFGMLPFGSGLFFVSLSTILWTLGEILFLPALNILVMQFAQSGKSGQYFGIFSMCWSGSALVSPTLGGQIYGMFGGHSIWVITSLLALFSIPFVYLAVRFEPRGA</sequence>
<dbReference type="InterPro" id="IPR036259">
    <property type="entry name" value="MFS_trans_sf"/>
</dbReference>
<evidence type="ECO:0000256" key="3">
    <source>
        <dbReference type="ARBA" id="ARBA00022475"/>
    </source>
</evidence>
<feature type="transmembrane region" description="Helical" evidence="7">
    <location>
        <begin position="284"/>
        <end position="306"/>
    </location>
</feature>
<evidence type="ECO:0000256" key="7">
    <source>
        <dbReference type="SAM" id="Phobius"/>
    </source>
</evidence>
<dbReference type="GO" id="GO:0022857">
    <property type="term" value="F:transmembrane transporter activity"/>
    <property type="evidence" value="ECO:0007669"/>
    <property type="project" value="InterPro"/>
</dbReference>
<feature type="domain" description="Major facilitator superfamily (MFS) profile" evidence="8">
    <location>
        <begin position="18"/>
        <end position="395"/>
    </location>
</feature>
<keyword evidence="4 7" id="KW-0812">Transmembrane</keyword>
<dbReference type="PROSITE" id="PS50850">
    <property type="entry name" value="MFS"/>
    <property type="match status" value="1"/>
</dbReference>
<accession>A0A0A1YS83</accession>
<evidence type="ECO:0000313" key="9">
    <source>
        <dbReference type="EMBL" id="KGE64468.1"/>
    </source>
</evidence>
<dbReference type="PANTHER" id="PTHR23517:SF2">
    <property type="entry name" value="MULTIDRUG RESISTANCE PROTEIN MDTH"/>
    <property type="match status" value="1"/>
</dbReference>
<keyword evidence="5 7" id="KW-1133">Transmembrane helix</keyword>
<dbReference type="GO" id="GO:0005886">
    <property type="term" value="C:plasma membrane"/>
    <property type="evidence" value="ECO:0007669"/>
    <property type="project" value="UniProtKB-SubCell"/>
</dbReference>
<feature type="transmembrane region" description="Helical" evidence="7">
    <location>
        <begin position="145"/>
        <end position="165"/>
    </location>
</feature>
<dbReference type="AlphaFoldDB" id="A0A0A1YS83"/>
<dbReference type="SUPFAM" id="SSF103473">
    <property type="entry name" value="MFS general substrate transporter"/>
    <property type="match status" value="1"/>
</dbReference>
<gene>
    <name evidence="9" type="ORF">K814_0129035</name>
</gene>
<dbReference type="OrthoDB" id="5651057at2"/>
<evidence type="ECO:0000259" key="8">
    <source>
        <dbReference type="PROSITE" id="PS50850"/>
    </source>
</evidence>
<dbReference type="Gene3D" id="1.20.1250.20">
    <property type="entry name" value="MFS general substrate transporter like domains"/>
    <property type="match status" value="2"/>
</dbReference>
<feature type="transmembrane region" description="Helical" evidence="7">
    <location>
        <begin position="171"/>
        <end position="188"/>
    </location>
</feature>
<proteinExistence type="predicted"/>
<feature type="transmembrane region" description="Helical" evidence="7">
    <location>
        <begin position="105"/>
        <end position="125"/>
    </location>
</feature>
<evidence type="ECO:0000256" key="6">
    <source>
        <dbReference type="ARBA" id="ARBA00023136"/>
    </source>
</evidence>
<feature type="transmembrane region" description="Helical" evidence="7">
    <location>
        <begin position="370"/>
        <end position="391"/>
    </location>
</feature>
<dbReference type="InterPro" id="IPR050171">
    <property type="entry name" value="MFS_Transporters"/>
</dbReference>
<evidence type="ECO:0000256" key="4">
    <source>
        <dbReference type="ARBA" id="ARBA00022692"/>
    </source>
</evidence>
<feature type="transmembrane region" description="Helical" evidence="7">
    <location>
        <begin position="219"/>
        <end position="238"/>
    </location>
</feature>
<protein>
    <submittedName>
        <fullName evidence="9">Arabinose ABC transporter permease</fullName>
    </submittedName>
</protein>
<evidence type="ECO:0000256" key="2">
    <source>
        <dbReference type="ARBA" id="ARBA00022448"/>
    </source>
</evidence>
<feature type="transmembrane region" description="Helical" evidence="7">
    <location>
        <begin position="341"/>
        <end position="364"/>
    </location>
</feature>
<dbReference type="InterPro" id="IPR020846">
    <property type="entry name" value="MFS_dom"/>
</dbReference>
<organism evidence="9 10">
    <name type="scientific">Pseudomonas fluorescens LMG 5329</name>
    <dbReference type="NCBI Taxonomy" id="1324332"/>
    <lineage>
        <taxon>Bacteria</taxon>
        <taxon>Pseudomonadati</taxon>
        <taxon>Pseudomonadota</taxon>
        <taxon>Gammaproteobacteria</taxon>
        <taxon>Pseudomonadales</taxon>
        <taxon>Pseudomonadaceae</taxon>
        <taxon>Pseudomonas</taxon>
    </lineage>
</organism>
<dbReference type="Proteomes" id="UP000030060">
    <property type="component" value="Unassembled WGS sequence"/>
</dbReference>
<comment type="caution">
    <text evidence="9">The sequence shown here is derived from an EMBL/GenBank/DDBJ whole genome shotgun (WGS) entry which is preliminary data.</text>
</comment>
<evidence type="ECO:0000256" key="5">
    <source>
        <dbReference type="ARBA" id="ARBA00022989"/>
    </source>
</evidence>
<dbReference type="EMBL" id="ASGY01000230">
    <property type="protein sequence ID" value="KGE64468.1"/>
    <property type="molecule type" value="Genomic_DNA"/>
</dbReference>
<reference evidence="9 10" key="1">
    <citation type="journal article" date="2013" name="Genome Announc.">
        <title>Draft Genome Sequence of Pseudomonas fluorescens LMG 5329, a White Line-Inducing Principle-Producing Bioindicator for the Mushroom Pathogen Pseudomonas tolaasii.</title>
        <authorList>
            <person name="Ghequire M.G."/>
            <person name="Rokni-Zadeh H."/>
            <person name="Zarrineh P."/>
            <person name="De Mot R."/>
        </authorList>
    </citation>
    <scope>NUCLEOTIDE SEQUENCE [LARGE SCALE GENOMIC DNA]</scope>
    <source>
        <strain evidence="9 10">LMG 5329</strain>
    </source>
</reference>
<name>A0A0A1YS83_PSEFL</name>
<dbReference type="Pfam" id="PF07690">
    <property type="entry name" value="MFS_1"/>
    <property type="match status" value="1"/>
</dbReference>
<keyword evidence="3" id="KW-1003">Cell membrane</keyword>
<comment type="subcellular location">
    <subcellularLocation>
        <location evidence="1">Cell membrane</location>
        <topology evidence="1">Multi-pass membrane protein</topology>
    </subcellularLocation>
</comment>
<keyword evidence="6 7" id="KW-0472">Membrane</keyword>
<feature type="transmembrane region" description="Helical" evidence="7">
    <location>
        <begin position="53"/>
        <end position="75"/>
    </location>
</feature>
<feature type="transmembrane region" description="Helical" evidence="7">
    <location>
        <begin position="12"/>
        <end position="33"/>
    </location>
</feature>
<keyword evidence="2" id="KW-0813">Transport</keyword>
<feature type="transmembrane region" description="Helical" evidence="7">
    <location>
        <begin position="253"/>
        <end position="272"/>
    </location>
</feature>
<dbReference type="PANTHER" id="PTHR23517">
    <property type="entry name" value="RESISTANCE PROTEIN MDTM, PUTATIVE-RELATED-RELATED"/>
    <property type="match status" value="1"/>
</dbReference>
<feature type="transmembrane region" description="Helical" evidence="7">
    <location>
        <begin position="312"/>
        <end position="329"/>
    </location>
</feature>